<dbReference type="EMBL" id="BARS01032768">
    <property type="protein sequence ID" value="GAG18247.1"/>
    <property type="molecule type" value="Genomic_DNA"/>
</dbReference>
<accession>X0W4J9</accession>
<gene>
    <name evidence="1" type="ORF">S01H1_50829</name>
</gene>
<protein>
    <submittedName>
        <fullName evidence="1">Uncharacterized protein</fullName>
    </submittedName>
</protein>
<name>X0W4J9_9ZZZZ</name>
<reference evidence="1" key="1">
    <citation type="journal article" date="2014" name="Front. Microbiol.">
        <title>High frequency of phylogenetically diverse reductive dehalogenase-homologous genes in deep subseafloor sedimentary metagenomes.</title>
        <authorList>
            <person name="Kawai M."/>
            <person name="Futagami T."/>
            <person name="Toyoda A."/>
            <person name="Takaki Y."/>
            <person name="Nishi S."/>
            <person name="Hori S."/>
            <person name="Arai W."/>
            <person name="Tsubouchi T."/>
            <person name="Morono Y."/>
            <person name="Uchiyama I."/>
            <person name="Ito T."/>
            <person name="Fujiyama A."/>
            <person name="Inagaki F."/>
            <person name="Takami H."/>
        </authorList>
    </citation>
    <scope>NUCLEOTIDE SEQUENCE</scope>
    <source>
        <strain evidence="1">Expedition CK06-06</strain>
    </source>
</reference>
<organism evidence="1">
    <name type="scientific">marine sediment metagenome</name>
    <dbReference type="NCBI Taxonomy" id="412755"/>
    <lineage>
        <taxon>unclassified sequences</taxon>
        <taxon>metagenomes</taxon>
        <taxon>ecological metagenomes</taxon>
    </lineage>
</organism>
<feature type="non-terminal residue" evidence="1">
    <location>
        <position position="65"/>
    </location>
</feature>
<dbReference type="AlphaFoldDB" id="X0W4J9"/>
<comment type="caution">
    <text evidence="1">The sequence shown here is derived from an EMBL/GenBank/DDBJ whole genome shotgun (WGS) entry which is preliminary data.</text>
</comment>
<evidence type="ECO:0000313" key="1">
    <source>
        <dbReference type="EMBL" id="GAG18247.1"/>
    </source>
</evidence>
<proteinExistence type="predicted"/>
<sequence>MAGKKKLHSVEASDETIDIVIKHGIETIPACPLCREAMNILIKSEEDDAIVISFSCDCAAWELME</sequence>